<accession>A0A7J5ZGY9</accession>
<dbReference type="EMBL" id="JAAKFY010000003">
    <property type="protein sequence ID" value="KAF3859648.1"/>
    <property type="molecule type" value="Genomic_DNA"/>
</dbReference>
<dbReference type="Proteomes" id="UP000518266">
    <property type="component" value="Unassembled WGS sequence"/>
</dbReference>
<organism evidence="2 3">
    <name type="scientific">Dissostichus mawsoni</name>
    <name type="common">Antarctic cod</name>
    <dbReference type="NCBI Taxonomy" id="36200"/>
    <lineage>
        <taxon>Eukaryota</taxon>
        <taxon>Metazoa</taxon>
        <taxon>Chordata</taxon>
        <taxon>Craniata</taxon>
        <taxon>Vertebrata</taxon>
        <taxon>Euteleostomi</taxon>
        <taxon>Actinopterygii</taxon>
        <taxon>Neopterygii</taxon>
        <taxon>Teleostei</taxon>
        <taxon>Neoteleostei</taxon>
        <taxon>Acanthomorphata</taxon>
        <taxon>Eupercaria</taxon>
        <taxon>Perciformes</taxon>
        <taxon>Notothenioidei</taxon>
        <taxon>Nototheniidae</taxon>
        <taxon>Dissostichus</taxon>
    </lineage>
</organism>
<evidence type="ECO:0000313" key="3">
    <source>
        <dbReference type="Proteomes" id="UP000518266"/>
    </source>
</evidence>
<keyword evidence="1" id="KW-0472">Membrane</keyword>
<keyword evidence="3" id="KW-1185">Reference proteome</keyword>
<protein>
    <submittedName>
        <fullName evidence="2">Uncharacterized protein</fullName>
    </submittedName>
</protein>
<feature type="transmembrane region" description="Helical" evidence="1">
    <location>
        <begin position="20"/>
        <end position="43"/>
    </location>
</feature>
<gene>
    <name evidence="2" type="ORF">F7725_022047</name>
</gene>
<evidence type="ECO:0000256" key="1">
    <source>
        <dbReference type="SAM" id="Phobius"/>
    </source>
</evidence>
<reference evidence="2 3" key="1">
    <citation type="submission" date="2020-03" db="EMBL/GenBank/DDBJ databases">
        <title>Dissostichus mawsoni Genome sequencing and assembly.</title>
        <authorList>
            <person name="Park H."/>
        </authorList>
    </citation>
    <scope>NUCLEOTIDE SEQUENCE [LARGE SCALE GENOMIC DNA]</scope>
    <source>
        <strain evidence="2">DM0001</strain>
        <tissue evidence="2">Muscle</tissue>
    </source>
</reference>
<keyword evidence="1" id="KW-0812">Transmembrane</keyword>
<evidence type="ECO:0000313" key="2">
    <source>
        <dbReference type="EMBL" id="KAF3859648.1"/>
    </source>
</evidence>
<sequence length="65" mass="6858">MLNISALPSGGVKKLKKESLGTVLVTVLTVPRPLCFCFFLIVLNHMISGPSKENGSVSSGSDLIL</sequence>
<keyword evidence="1" id="KW-1133">Transmembrane helix</keyword>
<proteinExistence type="predicted"/>
<dbReference type="AlphaFoldDB" id="A0A7J5ZGY9"/>
<name>A0A7J5ZGY9_DISMA</name>
<comment type="caution">
    <text evidence="2">The sequence shown here is derived from an EMBL/GenBank/DDBJ whole genome shotgun (WGS) entry which is preliminary data.</text>
</comment>